<dbReference type="AlphaFoldDB" id="A0A3B0RV95"/>
<proteinExistence type="predicted"/>
<feature type="compositionally biased region" description="Polar residues" evidence="1">
    <location>
        <begin position="118"/>
        <end position="127"/>
    </location>
</feature>
<reference evidence="3" key="1">
    <citation type="submission" date="2018-06" db="EMBL/GenBank/DDBJ databases">
        <authorList>
            <person name="Zhirakovskaya E."/>
        </authorList>
    </citation>
    <scope>NUCLEOTIDE SEQUENCE</scope>
</reference>
<evidence type="ECO:0000256" key="1">
    <source>
        <dbReference type="SAM" id="MobiDB-lite"/>
    </source>
</evidence>
<organism evidence="3">
    <name type="scientific">hydrothermal vent metagenome</name>
    <dbReference type="NCBI Taxonomy" id="652676"/>
    <lineage>
        <taxon>unclassified sequences</taxon>
        <taxon>metagenomes</taxon>
        <taxon>ecological metagenomes</taxon>
    </lineage>
</organism>
<keyword evidence="2" id="KW-1133">Transmembrane helix</keyword>
<name>A0A3B0RV95_9ZZZZ</name>
<feature type="transmembrane region" description="Helical" evidence="2">
    <location>
        <begin position="49"/>
        <end position="70"/>
    </location>
</feature>
<dbReference type="EMBL" id="UOEH01000087">
    <property type="protein sequence ID" value="VAV92416.1"/>
    <property type="molecule type" value="Genomic_DNA"/>
</dbReference>
<keyword evidence="2" id="KW-0472">Membrane</keyword>
<accession>A0A3B0RV95</accession>
<evidence type="ECO:0000256" key="2">
    <source>
        <dbReference type="SAM" id="Phobius"/>
    </source>
</evidence>
<gene>
    <name evidence="3" type="ORF">MNBD_ALPHA05-181</name>
</gene>
<evidence type="ECO:0008006" key="4">
    <source>
        <dbReference type="Google" id="ProtNLM"/>
    </source>
</evidence>
<feature type="region of interest" description="Disordered" evidence="1">
    <location>
        <begin position="102"/>
        <end position="127"/>
    </location>
</feature>
<keyword evidence="2" id="KW-0812">Transmembrane</keyword>
<protein>
    <recommendedName>
        <fullName evidence="4">Lipopolysaccharide assembly protein A domain-containing protein</fullName>
    </recommendedName>
</protein>
<sequence>MKKWLSRLIWIPVFVVAVLFLVANRQMVALSLDPFSAAAPALTTPAFPLWLWLMAMLFIGLGAGAMGMWFSARPKRSRARTEHRELKRLRAELADATARLEAAERRTGETAPAILESTDVSPQDSPK</sequence>
<evidence type="ECO:0000313" key="3">
    <source>
        <dbReference type="EMBL" id="VAV92416.1"/>
    </source>
</evidence>